<proteinExistence type="predicted"/>
<organism evidence="2 3">
    <name type="scientific">Candidatus Magasanikbacteria bacterium CG10_big_fil_rev_8_21_14_0_10_38_6</name>
    <dbReference type="NCBI Taxonomy" id="1974647"/>
    <lineage>
        <taxon>Bacteria</taxon>
        <taxon>Candidatus Magasanikiibacteriota</taxon>
    </lineage>
</organism>
<name>A0A2M6P272_9BACT</name>
<reference evidence="3" key="1">
    <citation type="submission" date="2017-09" db="EMBL/GenBank/DDBJ databases">
        <title>Depth-based differentiation of microbial function through sediment-hosted aquifers and enrichment of novel symbionts in the deep terrestrial subsurface.</title>
        <authorList>
            <person name="Probst A.J."/>
            <person name="Ladd B."/>
            <person name="Jarett J.K."/>
            <person name="Geller-Mcgrath D.E."/>
            <person name="Sieber C.M.K."/>
            <person name="Emerson J.B."/>
            <person name="Anantharaman K."/>
            <person name="Thomas B.C."/>
            <person name="Malmstrom R."/>
            <person name="Stieglmeier M."/>
            <person name="Klingl A."/>
            <person name="Woyke T."/>
            <person name="Ryan C.M."/>
            <person name="Banfield J.F."/>
        </authorList>
    </citation>
    <scope>NUCLEOTIDE SEQUENCE [LARGE SCALE GENOMIC DNA]</scope>
</reference>
<evidence type="ECO:0000313" key="2">
    <source>
        <dbReference type="EMBL" id="PIR77649.1"/>
    </source>
</evidence>
<feature type="domain" description="4Fe-4S ferredoxin-type" evidence="1">
    <location>
        <begin position="2"/>
        <end position="30"/>
    </location>
</feature>
<accession>A0A2M6P272</accession>
<dbReference type="AlphaFoldDB" id="A0A2M6P272"/>
<evidence type="ECO:0000313" key="3">
    <source>
        <dbReference type="Proteomes" id="UP000228528"/>
    </source>
</evidence>
<comment type="caution">
    <text evidence="2">The sequence shown here is derived from an EMBL/GenBank/DDBJ whole genome shotgun (WGS) entry which is preliminary data.</text>
</comment>
<dbReference type="InterPro" id="IPR017896">
    <property type="entry name" value="4Fe4S_Fe-S-bd"/>
</dbReference>
<sequence>MPKIIHFRDNCIGCNSCVEHAPDYWDIEEDGKSTLARATYKDGIGILDICDVEVPKNLLACHDCPVHIIHLQDDKGKDIR</sequence>
<dbReference type="Gene3D" id="3.30.70.20">
    <property type="match status" value="1"/>
</dbReference>
<dbReference type="PROSITE" id="PS51379">
    <property type="entry name" value="4FE4S_FER_2"/>
    <property type="match status" value="1"/>
</dbReference>
<dbReference type="Pfam" id="PF13459">
    <property type="entry name" value="Fer4_15"/>
    <property type="match status" value="1"/>
</dbReference>
<dbReference type="Proteomes" id="UP000228528">
    <property type="component" value="Unassembled WGS sequence"/>
</dbReference>
<dbReference type="SUPFAM" id="SSF54862">
    <property type="entry name" value="4Fe-4S ferredoxins"/>
    <property type="match status" value="1"/>
</dbReference>
<gene>
    <name evidence="2" type="ORF">COU30_01290</name>
</gene>
<protein>
    <submittedName>
        <fullName evidence="2">Ferredoxin</fullName>
    </submittedName>
</protein>
<evidence type="ECO:0000259" key="1">
    <source>
        <dbReference type="PROSITE" id="PS51379"/>
    </source>
</evidence>
<dbReference type="EMBL" id="PFBW01000056">
    <property type="protein sequence ID" value="PIR77649.1"/>
    <property type="molecule type" value="Genomic_DNA"/>
</dbReference>